<accession>A0A4Z2ELW6</accession>
<organism evidence="1 2">
    <name type="scientific">Liparis tanakae</name>
    <name type="common">Tanaka's snailfish</name>
    <dbReference type="NCBI Taxonomy" id="230148"/>
    <lineage>
        <taxon>Eukaryota</taxon>
        <taxon>Metazoa</taxon>
        <taxon>Chordata</taxon>
        <taxon>Craniata</taxon>
        <taxon>Vertebrata</taxon>
        <taxon>Euteleostomi</taxon>
        <taxon>Actinopterygii</taxon>
        <taxon>Neopterygii</taxon>
        <taxon>Teleostei</taxon>
        <taxon>Neoteleostei</taxon>
        <taxon>Acanthomorphata</taxon>
        <taxon>Eupercaria</taxon>
        <taxon>Perciformes</taxon>
        <taxon>Cottioidei</taxon>
        <taxon>Cottales</taxon>
        <taxon>Liparidae</taxon>
        <taxon>Liparis</taxon>
    </lineage>
</organism>
<name>A0A4Z2ELW6_9TELE</name>
<protein>
    <submittedName>
        <fullName evidence="1">Uncharacterized protein</fullName>
    </submittedName>
</protein>
<dbReference type="EMBL" id="SRLO01005141">
    <property type="protein sequence ID" value="TNN29843.1"/>
    <property type="molecule type" value="Genomic_DNA"/>
</dbReference>
<evidence type="ECO:0000313" key="1">
    <source>
        <dbReference type="EMBL" id="TNN29843.1"/>
    </source>
</evidence>
<dbReference type="Proteomes" id="UP000314294">
    <property type="component" value="Unassembled WGS sequence"/>
</dbReference>
<evidence type="ECO:0000313" key="2">
    <source>
        <dbReference type="Proteomes" id="UP000314294"/>
    </source>
</evidence>
<dbReference type="AlphaFoldDB" id="A0A4Z2ELW6"/>
<keyword evidence="2" id="KW-1185">Reference proteome</keyword>
<sequence length="59" mass="6587">MHHLHHNVADSAVQAEDDETSVVAVGASDCVYNVSRQKFPAEGKRLRGVRMNARRKSRV</sequence>
<gene>
    <name evidence="1" type="ORF">EYF80_060007</name>
</gene>
<proteinExistence type="predicted"/>
<reference evidence="1 2" key="1">
    <citation type="submission" date="2019-03" db="EMBL/GenBank/DDBJ databases">
        <title>First draft genome of Liparis tanakae, snailfish: a comprehensive survey of snailfish specific genes.</title>
        <authorList>
            <person name="Kim W."/>
            <person name="Song I."/>
            <person name="Jeong J.-H."/>
            <person name="Kim D."/>
            <person name="Kim S."/>
            <person name="Ryu S."/>
            <person name="Song J.Y."/>
            <person name="Lee S.K."/>
        </authorList>
    </citation>
    <scope>NUCLEOTIDE SEQUENCE [LARGE SCALE GENOMIC DNA]</scope>
    <source>
        <tissue evidence="1">Muscle</tissue>
    </source>
</reference>
<comment type="caution">
    <text evidence="1">The sequence shown here is derived from an EMBL/GenBank/DDBJ whole genome shotgun (WGS) entry which is preliminary data.</text>
</comment>